<evidence type="ECO:0000256" key="1">
    <source>
        <dbReference type="SAM" id="MobiDB-lite"/>
    </source>
</evidence>
<keyword evidence="5" id="KW-1185">Reference proteome</keyword>
<accession>A0A146FYF2</accession>
<reference evidence="3 4" key="1">
    <citation type="journal article" date="2016" name="DNA Res.">
        <title>Genome sequence of Aspergillus luchuensis NBRC 4314.</title>
        <authorList>
            <person name="Yamada O."/>
            <person name="Machida M."/>
            <person name="Hosoyama A."/>
            <person name="Goto M."/>
            <person name="Takahashi T."/>
            <person name="Futagami T."/>
            <person name="Yamagata Y."/>
            <person name="Takeuchi M."/>
            <person name="Kobayashi T."/>
            <person name="Koike H."/>
            <person name="Abe K."/>
            <person name="Asai K."/>
            <person name="Arita M."/>
            <person name="Fujita N."/>
            <person name="Fukuda K."/>
            <person name="Higa K."/>
            <person name="Horikawa H."/>
            <person name="Ishikawa T."/>
            <person name="Jinno K."/>
            <person name="Kato Y."/>
            <person name="Kirimura K."/>
            <person name="Mizutani O."/>
            <person name="Nakasone K."/>
            <person name="Sano M."/>
            <person name="Shiraishi Y."/>
            <person name="Tsukahara M."/>
            <person name="Gomi K."/>
        </authorList>
    </citation>
    <scope>NUCLEOTIDE SEQUENCE [LARGE SCALE GENOMIC DNA]</scope>
    <source>
        <strain evidence="3 4">RIB 2604</strain>
    </source>
</reference>
<dbReference type="EMBL" id="BCWF01000032">
    <property type="protein sequence ID" value="GAT30059.1"/>
    <property type="molecule type" value="Genomic_DNA"/>
</dbReference>
<dbReference type="VEuPathDB" id="FungiDB:ASPFODRAFT_208357"/>
<evidence type="ECO:0000313" key="5">
    <source>
        <dbReference type="Proteomes" id="UP000661280"/>
    </source>
</evidence>
<dbReference type="EMBL" id="AP024430">
    <property type="protein sequence ID" value="BCS02768.1"/>
    <property type="molecule type" value="Genomic_DNA"/>
</dbReference>
<organism evidence="3 4">
    <name type="scientific">Aspergillus kawachii</name>
    <name type="common">White koji mold</name>
    <name type="synonym">Aspergillus awamori var. kawachi</name>
    <dbReference type="NCBI Taxonomy" id="1069201"/>
    <lineage>
        <taxon>Eukaryota</taxon>
        <taxon>Fungi</taxon>
        <taxon>Dikarya</taxon>
        <taxon>Ascomycota</taxon>
        <taxon>Pezizomycotina</taxon>
        <taxon>Eurotiomycetes</taxon>
        <taxon>Eurotiomycetidae</taxon>
        <taxon>Eurotiales</taxon>
        <taxon>Aspergillaceae</taxon>
        <taxon>Aspergillus</taxon>
        <taxon>Aspergillus subgen. Circumdati</taxon>
    </lineage>
</organism>
<evidence type="ECO:0000313" key="3">
    <source>
        <dbReference type="EMBL" id="GAT30059.1"/>
    </source>
</evidence>
<reference evidence="4" key="2">
    <citation type="submission" date="2016-02" db="EMBL/GenBank/DDBJ databases">
        <title>Genome sequencing of Aspergillus luchuensis NBRC 4314.</title>
        <authorList>
            <person name="Yamada O."/>
        </authorList>
    </citation>
    <scope>NUCLEOTIDE SEQUENCE [LARGE SCALE GENOMIC DNA]</scope>
    <source>
        <strain evidence="4">RIB 2604</strain>
    </source>
</reference>
<protein>
    <submittedName>
        <fullName evidence="3">Uncharacterized protein</fullName>
    </submittedName>
</protein>
<dbReference type="OrthoDB" id="4479825at2759"/>
<dbReference type="GeneID" id="64964089"/>
<dbReference type="Proteomes" id="UP000075230">
    <property type="component" value="Unassembled WGS sequence"/>
</dbReference>
<name>A0A146FYF2_ASPKA</name>
<gene>
    <name evidence="2" type="ORF">AKAW2_61032A</name>
    <name evidence="3" type="ORF">RIB2604_03300310</name>
</gene>
<feature type="region of interest" description="Disordered" evidence="1">
    <location>
        <begin position="117"/>
        <end position="150"/>
    </location>
</feature>
<dbReference type="RefSeq" id="XP_041546530.1">
    <property type="nucleotide sequence ID" value="XM_041693224.1"/>
</dbReference>
<sequence length="150" mass="16221">MPAARSRKVLAHGDKPLEMLAGVTGDLDSSLRQDMTNLCDSPDVNLPPDYGPVDPYSKGLTMLYCFKAGAGPGESTGLAAPINRWCMINELQSQTDQNMAGKRYESTRTEFVSWAGPAASYRPGHEKTGPSDKQSFRPGRPIAMRSLMAG</sequence>
<evidence type="ECO:0000313" key="2">
    <source>
        <dbReference type="EMBL" id="BCS02768.1"/>
    </source>
</evidence>
<proteinExistence type="predicted"/>
<reference evidence="2" key="3">
    <citation type="submission" date="2021-01" db="EMBL/GenBank/DDBJ databases">
        <authorList>
            <consortium name="Aspergillus luchuensis mut. kawachii IFO 4304 genome sequencing consortium"/>
            <person name="Kazuki M."/>
            <person name="Futagami T."/>
        </authorList>
    </citation>
    <scope>NUCLEOTIDE SEQUENCE</scope>
    <source>
        <strain evidence="2">IFO 4308</strain>
    </source>
</reference>
<dbReference type="Proteomes" id="UP000661280">
    <property type="component" value="Chromosome 6"/>
</dbReference>
<dbReference type="AlphaFoldDB" id="A0A146FYF2"/>
<dbReference type="KEGG" id="aluc:AKAW2_61032A"/>
<reference evidence="2" key="4">
    <citation type="submission" date="2021-02" db="EMBL/GenBank/DDBJ databases">
        <title>Aspergillus luchuensis mut. kawachii IFO 4304 genome sequence.</title>
        <authorList>
            <person name="Mori K."/>
            <person name="Kadooka C."/>
            <person name="Goto M."/>
            <person name="Futagami T."/>
        </authorList>
    </citation>
    <scope>NUCLEOTIDE SEQUENCE</scope>
    <source>
        <strain evidence="2">IFO 4308</strain>
    </source>
</reference>
<evidence type="ECO:0000313" key="4">
    <source>
        <dbReference type="Proteomes" id="UP000075230"/>
    </source>
</evidence>